<dbReference type="EMBL" id="UGJB01000004">
    <property type="protein sequence ID" value="STQ11907.1"/>
    <property type="molecule type" value="Genomic_DNA"/>
</dbReference>
<accession>A0A377LZS7</accession>
<dbReference type="Proteomes" id="UP000255106">
    <property type="component" value="Unassembled WGS sequence"/>
</dbReference>
<organism evidence="1 2">
    <name type="scientific">Enterobacter cloacae</name>
    <dbReference type="NCBI Taxonomy" id="550"/>
    <lineage>
        <taxon>Bacteria</taxon>
        <taxon>Pseudomonadati</taxon>
        <taxon>Pseudomonadota</taxon>
        <taxon>Gammaproteobacteria</taxon>
        <taxon>Enterobacterales</taxon>
        <taxon>Enterobacteriaceae</taxon>
        <taxon>Enterobacter</taxon>
        <taxon>Enterobacter cloacae complex</taxon>
    </lineage>
</organism>
<reference evidence="1 2" key="1">
    <citation type="submission" date="2018-06" db="EMBL/GenBank/DDBJ databases">
        <authorList>
            <consortium name="Pathogen Informatics"/>
            <person name="Doyle S."/>
        </authorList>
    </citation>
    <scope>NUCLEOTIDE SEQUENCE [LARGE SCALE GENOMIC DNA]</scope>
    <source>
        <strain evidence="1 2">NCTC10005</strain>
    </source>
</reference>
<evidence type="ECO:0000313" key="1">
    <source>
        <dbReference type="EMBL" id="STQ11907.1"/>
    </source>
</evidence>
<gene>
    <name evidence="1" type="ORF">NCTC10005_04688</name>
</gene>
<proteinExistence type="predicted"/>
<protein>
    <submittedName>
        <fullName evidence="1">ABC transporter</fullName>
    </submittedName>
</protein>
<dbReference type="AlphaFoldDB" id="A0A377LZS7"/>
<name>A0A377LZS7_ENTCL</name>
<sequence length="55" mass="5981">MDVITGKTRPKSGKAVYDQSVDLTQLEPAAIARQGIGRKFQKPTVFEAFDGMGKP</sequence>
<evidence type="ECO:0000313" key="2">
    <source>
        <dbReference type="Proteomes" id="UP000255106"/>
    </source>
</evidence>